<dbReference type="InterPro" id="IPR000537">
    <property type="entry name" value="UbiA_prenyltransferase"/>
</dbReference>
<keyword evidence="9" id="KW-0999">Mitochondrion inner membrane</keyword>
<dbReference type="UniPathway" id="UPA00232"/>
<comment type="pathway">
    <text evidence="3">Secondary metabolite biosynthesis.</text>
</comment>
<dbReference type="EMBL" id="ML213507">
    <property type="protein sequence ID" value="TFK53332.1"/>
    <property type="molecule type" value="Genomic_DNA"/>
</dbReference>
<dbReference type="PANTHER" id="PTHR11048:SF28">
    <property type="entry name" value="4-HYDROXYBENZOATE POLYPRENYLTRANSFERASE, MITOCHONDRIAL"/>
    <property type="match status" value="1"/>
</dbReference>
<dbReference type="FunFam" id="1.10.357.140:FF:000008">
    <property type="entry name" value="4-hydroxybenzoate octaprenyltransferase"/>
    <property type="match status" value="1"/>
</dbReference>
<evidence type="ECO:0000256" key="1">
    <source>
        <dbReference type="ARBA" id="ARBA00001946"/>
    </source>
</evidence>
<keyword evidence="5 9" id="KW-0808">Transferase</keyword>
<dbReference type="EC" id="2.5.1.39" evidence="9"/>
<protein>
    <recommendedName>
        <fullName evidence="9">4-hydroxybenzoate polyprenyltransferase, mitochondrial</fullName>
        <shortName evidence="9">4-HB polyprenyltransferase</shortName>
        <ecNumber evidence="9">2.5.1.39</ecNumber>
    </recommendedName>
    <alternativeName>
        <fullName evidence="9">Para-hydroxybenzoate--polyprenyltransferase</fullName>
        <shortName evidence="9">PHB:PPT</shortName>
        <shortName evidence="9">PHB:polyprenyltransferase</shortName>
    </alternativeName>
</protein>
<dbReference type="InterPro" id="IPR030470">
    <property type="entry name" value="UbiA_prenylTrfase_CS"/>
</dbReference>
<keyword evidence="9" id="KW-0496">Mitochondrion</keyword>
<comment type="catalytic activity">
    <reaction evidence="9">
        <text>an all-trans-polyprenyl diphosphate + 4-hydroxybenzoate = a 4-hydroxy-3-(all-trans-polyprenyl)benzoate + diphosphate</text>
        <dbReference type="Rhea" id="RHEA:44504"/>
        <dbReference type="Rhea" id="RHEA-COMP:9514"/>
        <dbReference type="Rhea" id="RHEA-COMP:9564"/>
        <dbReference type="ChEBI" id="CHEBI:17879"/>
        <dbReference type="ChEBI" id="CHEBI:33019"/>
        <dbReference type="ChEBI" id="CHEBI:58914"/>
        <dbReference type="ChEBI" id="CHEBI:78396"/>
        <dbReference type="EC" id="2.5.1.39"/>
    </reaction>
</comment>
<feature type="transmembrane region" description="Helical" evidence="9">
    <location>
        <begin position="195"/>
        <end position="214"/>
    </location>
</feature>
<dbReference type="Gene3D" id="1.10.357.140">
    <property type="entry name" value="UbiA prenyltransferase"/>
    <property type="match status" value="1"/>
</dbReference>
<dbReference type="PROSITE" id="PS00943">
    <property type="entry name" value="UBIA"/>
    <property type="match status" value="1"/>
</dbReference>
<name>A0A5C3N7W0_9AGAM</name>
<dbReference type="STRING" id="5364.A0A5C3N7W0"/>
<evidence type="ECO:0000313" key="10">
    <source>
        <dbReference type="EMBL" id="TFK53332.1"/>
    </source>
</evidence>
<keyword evidence="11" id="KW-1185">Reference proteome</keyword>
<dbReference type="PANTHER" id="PTHR11048">
    <property type="entry name" value="PRENYLTRANSFERASES"/>
    <property type="match status" value="1"/>
</dbReference>
<dbReference type="InterPro" id="IPR044878">
    <property type="entry name" value="UbiA_sf"/>
</dbReference>
<feature type="transmembrane region" description="Helical" evidence="9">
    <location>
        <begin position="167"/>
        <end position="183"/>
    </location>
</feature>
<evidence type="ECO:0000256" key="9">
    <source>
        <dbReference type="HAMAP-Rule" id="MF_03189"/>
    </source>
</evidence>
<organism evidence="10 11">
    <name type="scientific">Heliocybe sulcata</name>
    <dbReference type="NCBI Taxonomy" id="5364"/>
    <lineage>
        <taxon>Eukaryota</taxon>
        <taxon>Fungi</taxon>
        <taxon>Dikarya</taxon>
        <taxon>Basidiomycota</taxon>
        <taxon>Agaricomycotina</taxon>
        <taxon>Agaricomycetes</taxon>
        <taxon>Gloeophyllales</taxon>
        <taxon>Gloeophyllaceae</taxon>
        <taxon>Heliocybe</taxon>
    </lineage>
</organism>
<dbReference type="AlphaFoldDB" id="A0A5C3N7W0"/>
<evidence type="ECO:0000256" key="3">
    <source>
        <dbReference type="ARBA" id="ARBA00005179"/>
    </source>
</evidence>
<feature type="transmembrane region" description="Helical" evidence="9">
    <location>
        <begin position="139"/>
        <end position="155"/>
    </location>
</feature>
<dbReference type="GO" id="GO:0005743">
    <property type="term" value="C:mitochondrial inner membrane"/>
    <property type="evidence" value="ECO:0007669"/>
    <property type="project" value="UniProtKB-SubCell"/>
</dbReference>
<comment type="cofactor">
    <cofactor evidence="1 9">
        <name>Mg(2+)</name>
        <dbReference type="ChEBI" id="CHEBI:18420"/>
    </cofactor>
</comment>
<feature type="transmembrane region" description="Helical" evidence="9">
    <location>
        <begin position="113"/>
        <end position="133"/>
    </location>
</feature>
<feature type="transmembrane region" description="Helical" evidence="9">
    <location>
        <begin position="70"/>
        <end position="92"/>
    </location>
</feature>
<reference evidence="10 11" key="1">
    <citation type="journal article" date="2019" name="Nat. Ecol. Evol.">
        <title>Megaphylogeny resolves global patterns of mushroom evolution.</title>
        <authorList>
            <person name="Varga T."/>
            <person name="Krizsan K."/>
            <person name="Foldi C."/>
            <person name="Dima B."/>
            <person name="Sanchez-Garcia M."/>
            <person name="Sanchez-Ramirez S."/>
            <person name="Szollosi G.J."/>
            <person name="Szarkandi J.G."/>
            <person name="Papp V."/>
            <person name="Albert L."/>
            <person name="Andreopoulos W."/>
            <person name="Angelini C."/>
            <person name="Antonin V."/>
            <person name="Barry K.W."/>
            <person name="Bougher N.L."/>
            <person name="Buchanan P."/>
            <person name="Buyck B."/>
            <person name="Bense V."/>
            <person name="Catcheside P."/>
            <person name="Chovatia M."/>
            <person name="Cooper J."/>
            <person name="Damon W."/>
            <person name="Desjardin D."/>
            <person name="Finy P."/>
            <person name="Geml J."/>
            <person name="Haridas S."/>
            <person name="Hughes K."/>
            <person name="Justo A."/>
            <person name="Karasinski D."/>
            <person name="Kautmanova I."/>
            <person name="Kiss B."/>
            <person name="Kocsube S."/>
            <person name="Kotiranta H."/>
            <person name="LaButti K.M."/>
            <person name="Lechner B.E."/>
            <person name="Liimatainen K."/>
            <person name="Lipzen A."/>
            <person name="Lukacs Z."/>
            <person name="Mihaltcheva S."/>
            <person name="Morgado L.N."/>
            <person name="Niskanen T."/>
            <person name="Noordeloos M.E."/>
            <person name="Ohm R.A."/>
            <person name="Ortiz-Santana B."/>
            <person name="Ovrebo C."/>
            <person name="Racz N."/>
            <person name="Riley R."/>
            <person name="Savchenko A."/>
            <person name="Shiryaev A."/>
            <person name="Soop K."/>
            <person name="Spirin V."/>
            <person name="Szebenyi C."/>
            <person name="Tomsovsky M."/>
            <person name="Tulloss R.E."/>
            <person name="Uehling J."/>
            <person name="Grigoriev I.V."/>
            <person name="Vagvolgyi C."/>
            <person name="Papp T."/>
            <person name="Martin F.M."/>
            <person name="Miettinen O."/>
            <person name="Hibbett D.S."/>
            <person name="Nagy L.G."/>
        </authorList>
    </citation>
    <scope>NUCLEOTIDE SEQUENCE [LARGE SCALE GENOMIC DNA]</scope>
    <source>
        <strain evidence="10 11">OMC1185</strain>
    </source>
</reference>
<evidence type="ECO:0000256" key="8">
    <source>
        <dbReference type="ARBA" id="ARBA00023136"/>
    </source>
</evidence>
<evidence type="ECO:0000256" key="6">
    <source>
        <dbReference type="ARBA" id="ARBA00022692"/>
    </source>
</evidence>
<comment type="similarity">
    <text evidence="4 9">Belongs to the UbiA prenyltransferase family.</text>
</comment>
<evidence type="ECO:0000256" key="2">
    <source>
        <dbReference type="ARBA" id="ARBA00004141"/>
    </source>
</evidence>
<comment type="function">
    <text evidence="9">Catalyzes the prenylation of para-hydroxybenzoate (PHB) with an all-trans polyprenyl group. Mediates the second step in the final reaction sequence of coenzyme Q (CoQ) biosynthesis, which is the condensation of the polyisoprenoid side chain with PHB, generating the first membrane-bound Q intermediate.</text>
</comment>
<feature type="transmembrane region" description="Helical" evidence="9">
    <location>
        <begin position="262"/>
        <end position="281"/>
    </location>
</feature>
<comment type="subcellular location">
    <subcellularLocation>
        <location evidence="2">Membrane</location>
        <topology evidence="2">Multi-pass membrane protein</topology>
    </subcellularLocation>
    <subcellularLocation>
        <location evidence="9">Mitochondrion inner membrane</location>
        <topology evidence="9">Multi-pass membrane protein</topology>
        <orientation evidence="9">Matrix side</orientation>
    </subcellularLocation>
</comment>
<keyword evidence="9" id="KW-0414">Isoprene biosynthesis</keyword>
<evidence type="ECO:0000256" key="5">
    <source>
        <dbReference type="ARBA" id="ARBA00022679"/>
    </source>
</evidence>
<keyword evidence="9" id="KW-0831">Ubiquinone biosynthesis</keyword>
<keyword evidence="8 9" id="KW-0472">Membrane</keyword>
<comment type="pathway">
    <text evidence="9">Cofactor biosynthesis; ubiquinone biosynthesis.</text>
</comment>
<keyword evidence="6 9" id="KW-0812">Transmembrane</keyword>
<sequence>MAPAKSSEDTPLVRLISAVSKPQPWWQPYWELSRMTHWPRGTMLMFWPCVWGYILGCHGKPADPLVLLKYAAGFLIANTILHCAICTLNDICDIDFDRQVERTKNRPLPSGRLSLFQAWVFLFLQLAIFFAMLSAVNKEAFICGAFGVFPIHALYPLMKRWTNWPQAWLGLAMGWGVPTAWLMSSPDDYRSPAMWVLTFGIPCWTIVYDTIYACQDRKDDIKAGVKSCAVLFGDYVKQILALFAAAFVGALVYAGVESGQGWLYYAVAVGGCAAHFAWQLITLDLDNGEDCQYKFDTNSQLGYLVTAGLLGQWYLK</sequence>
<dbReference type="GO" id="GO:0008412">
    <property type="term" value="F:4-hydroxybenzoate polyprenyltransferase activity"/>
    <property type="evidence" value="ECO:0007669"/>
    <property type="project" value="UniProtKB-EC"/>
</dbReference>
<keyword evidence="7 9" id="KW-1133">Transmembrane helix</keyword>
<dbReference type="FunFam" id="1.20.120.1780:FF:000001">
    <property type="entry name" value="4-hydroxybenzoate octaprenyltransferase"/>
    <property type="match status" value="1"/>
</dbReference>
<dbReference type="OrthoDB" id="18170at2759"/>
<dbReference type="InterPro" id="IPR039653">
    <property type="entry name" value="Prenyltransferase"/>
</dbReference>
<gene>
    <name evidence="10" type="ORF">OE88DRAFT_1241560</name>
</gene>
<dbReference type="GO" id="GO:0006744">
    <property type="term" value="P:ubiquinone biosynthetic process"/>
    <property type="evidence" value="ECO:0007669"/>
    <property type="project" value="UniProtKB-UniRule"/>
</dbReference>
<dbReference type="InterPro" id="IPR006370">
    <property type="entry name" value="HB_polyprenyltransferase-like"/>
</dbReference>
<feature type="transmembrane region" description="Helical" evidence="9">
    <location>
        <begin position="235"/>
        <end position="256"/>
    </location>
</feature>
<dbReference type="Proteomes" id="UP000305948">
    <property type="component" value="Unassembled WGS sequence"/>
</dbReference>
<accession>A0A5C3N7W0</accession>
<dbReference type="HAMAP" id="MF_01635">
    <property type="entry name" value="UbiA"/>
    <property type="match status" value="1"/>
</dbReference>
<dbReference type="CDD" id="cd13959">
    <property type="entry name" value="PT_UbiA_COQ2"/>
    <property type="match status" value="1"/>
</dbReference>
<evidence type="ECO:0000313" key="11">
    <source>
        <dbReference type="Proteomes" id="UP000305948"/>
    </source>
</evidence>
<proteinExistence type="inferred from homology"/>
<dbReference type="GO" id="GO:0008299">
    <property type="term" value="P:isoprenoid biosynthetic process"/>
    <property type="evidence" value="ECO:0007669"/>
    <property type="project" value="UniProtKB-UniRule"/>
</dbReference>
<dbReference type="Gene3D" id="1.20.120.1780">
    <property type="entry name" value="UbiA prenyltransferase"/>
    <property type="match status" value="1"/>
</dbReference>
<dbReference type="Pfam" id="PF01040">
    <property type="entry name" value="UbiA"/>
    <property type="match status" value="1"/>
</dbReference>
<evidence type="ECO:0000256" key="4">
    <source>
        <dbReference type="ARBA" id="ARBA00005985"/>
    </source>
</evidence>
<evidence type="ECO:0000256" key="7">
    <source>
        <dbReference type="ARBA" id="ARBA00022989"/>
    </source>
</evidence>